<sequence>MLDVLVQKFERRDDLSPAQRRAILRLPVERLQASAGETIVREERRQTSSLLLLSGYAGRVAFVGDGGRQFTQIGLPGDFLDLHSLVMKRMENGVMAISDCELAAIPHSALRRLTARDPHLARMFWLETVVDAAIHRVWLVGMGRQDAQARMAHLFCEIFTRLEPVGRTAEGSFDFPLNQNDLADVLGLSSVHVNRTLMALRAADLLDVRDGRAVIKDWDGLSRVAEFDPQYLRLWKEAV</sequence>
<protein>
    <submittedName>
        <fullName evidence="5">CRP-like cAMP-binding protein</fullName>
    </submittedName>
</protein>
<dbReference type="AlphaFoldDB" id="A0A7W9FA14"/>
<dbReference type="PROSITE" id="PS51063">
    <property type="entry name" value="HTH_CRP_2"/>
    <property type="match status" value="1"/>
</dbReference>
<dbReference type="EMBL" id="JACHOQ010000002">
    <property type="protein sequence ID" value="MBB5739559.1"/>
    <property type="molecule type" value="Genomic_DNA"/>
</dbReference>
<name>A0A7W9FA14_9CAUL</name>
<dbReference type="InterPro" id="IPR036390">
    <property type="entry name" value="WH_DNA-bd_sf"/>
</dbReference>
<dbReference type="InterPro" id="IPR036388">
    <property type="entry name" value="WH-like_DNA-bd_sf"/>
</dbReference>
<dbReference type="InterPro" id="IPR018490">
    <property type="entry name" value="cNMP-bd_dom_sf"/>
</dbReference>
<evidence type="ECO:0000259" key="4">
    <source>
        <dbReference type="PROSITE" id="PS51063"/>
    </source>
</evidence>
<dbReference type="Gene3D" id="2.60.120.10">
    <property type="entry name" value="Jelly Rolls"/>
    <property type="match status" value="1"/>
</dbReference>
<keyword evidence="1" id="KW-0805">Transcription regulation</keyword>
<evidence type="ECO:0000313" key="5">
    <source>
        <dbReference type="EMBL" id="MBB5739559.1"/>
    </source>
</evidence>
<keyword evidence="3" id="KW-0804">Transcription</keyword>
<reference evidence="5 6" key="1">
    <citation type="submission" date="2020-08" db="EMBL/GenBank/DDBJ databases">
        <title>Genomic Encyclopedia of Type Strains, Phase IV (KMG-IV): sequencing the most valuable type-strain genomes for metagenomic binning, comparative biology and taxonomic classification.</title>
        <authorList>
            <person name="Goeker M."/>
        </authorList>
    </citation>
    <scope>NUCLEOTIDE SEQUENCE [LARGE SCALE GENOMIC DNA]</scope>
    <source>
        <strain evidence="5 6">DSM 4731</strain>
    </source>
</reference>
<dbReference type="SUPFAM" id="SSF46785">
    <property type="entry name" value="Winged helix' DNA-binding domain"/>
    <property type="match status" value="1"/>
</dbReference>
<dbReference type="InterPro" id="IPR012318">
    <property type="entry name" value="HTH_CRP"/>
</dbReference>
<evidence type="ECO:0000313" key="6">
    <source>
        <dbReference type="Proteomes" id="UP000527324"/>
    </source>
</evidence>
<proteinExistence type="predicted"/>
<accession>A0A7W9FA14</accession>
<dbReference type="Pfam" id="PF00027">
    <property type="entry name" value="cNMP_binding"/>
    <property type="match status" value="1"/>
</dbReference>
<dbReference type="SMART" id="SM00419">
    <property type="entry name" value="HTH_CRP"/>
    <property type="match status" value="1"/>
</dbReference>
<comment type="caution">
    <text evidence="5">The sequence shown here is derived from an EMBL/GenBank/DDBJ whole genome shotgun (WGS) entry which is preliminary data.</text>
</comment>
<dbReference type="SUPFAM" id="SSF51206">
    <property type="entry name" value="cAMP-binding domain-like"/>
    <property type="match status" value="1"/>
</dbReference>
<feature type="domain" description="HTH crp-type" evidence="4">
    <location>
        <begin position="145"/>
        <end position="219"/>
    </location>
</feature>
<dbReference type="Pfam" id="PF13545">
    <property type="entry name" value="HTH_Crp_2"/>
    <property type="match status" value="1"/>
</dbReference>
<dbReference type="RefSeq" id="WP_183215820.1">
    <property type="nucleotide sequence ID" value="NZ_CAJFZW010000004.1"/>
</dbReference>
<dbReference type="Gene3D" id="1.10.10.10">
    <property type="entry name" value="Winged helix-like DNA-binding domain superfamily/Winged helix DNA-binding domain"/>
    <property type="match status" value="1"/>
</dbReference>
<dbReference type="InterPro" id="IPR000595">
    <property type="entry name" value="cNMP-bd_dom"/>
</dbReference>
<gene>
    <name evidence="5" type="ORF">GGQ93_001261</name>
</gene>
<keyword evidence="6" id="KW-1185">Reference proteome</keyword>
<dbReference type="Proteomes" id="UP000527324">
    <property type="component" value="Unassembled WGS sequence"/>
</dbReference>
<dbReference type="InterPro" id="IPR014710">
    <property type="entry name" value="RmlC-like_jellyroll"/>
</dbReference>
<dbReference type="GO" id="GO:0006355">
    <property type="term" value="P:regulation of DNA-templated transcription"/>
    <property type="evidence" value="ECO:0007669"/>
    <property type="project" value="InterPro"/>
</dbReference>
<evidence type="ECO:0000256" key="1">
    <source>
        <dbReference type="ARBA" id="ARBA00023015"/>
    </source>
</evidence>
<evidence type="ECO:0000256" key="3">
    <source>
        <dbReference type="ARBA" id="ARBA00023163"/>
    </source>
</evidence>
<organism evidence="5 6">
    <name type="scientific">Brevundimonas aurantiaca</name>
    <dbReference type="NCBI Taxonomy" id="74316"/>
    <lineage>
        <taxon>Bacteria</taxon>
        <taxon>Pseudomonadati</taxon>
        <taxon>Pseudomonadota</taxon>
        <taxon>Alphaproteobacteria</taxon>
        <taxon>Caulobacterales</taxon>
        <taxon>Caulobacteraceae</taxon>
        <taxon>Brevundimonas</taxon>
    </lineage>
</organism>
<dbReference type="CDD" id="cd00038">
    <property type="entry name" value="CAP_ED"/>
    <property type="match status" value="1"/>
</dbReference>
<keyword evidence="2" id="KW-0238">DNA-binding</keyword>
<evidence type="ECO:0000256" key="2">
    <source>
        <dbReference type="ARBA" id="ARBA00023125"/>
    </source>
</evidence>
<dbReference type="GO" id="GO:0003677">
    <property type="term" value="F:DNA binding"/>
    <property type="evidence" value="ECO:0007669"/>
    <property type="project" value="UniProtKB-KW"/>
</dbReference>